<evidence type="ECO:0000259" key="1">
    <source>
        <dbReference type="PROSITE" id="PS50943"/>
    </source>
</evidence>
<dbReference type="SUPFAM" id="SSF47413">
    <property type="entry name" value="lambda repressor-like DNA-binding domains"/>
    <property type="match status" value="1"/>
</dbReference>
<dbReference type="Pfam" id="PF13560">
    <property type="entry name" value="HTH_31"/>
    <property type="match status" value="1"/>
</dbReference>
<evidence type="ECO:0000313" key="2">
    <source>
        <dbReference type="EMBL" id="TCO55041.1"/>
    </source>
</evidence>
<dbReference type="CDD" id="cd00093">
    <property type="entry name" value="HTH_XRE"/>
    <property type="match status" value="1"/>
</dbReference>
<sequence>MGHTPEPNYFGRKLIREVRALRTRAGLTQAEAGERAHIPLKKLSRLETIQLPSYHELCAILDIYGVLSSDWQPYLDLWEHARKPPWWRPYQLKDPRYLRMEDEAATKSEFQLGYVPELLQTEEYARQVFAHTGKQRSEEAIDTEVEIRMRRQQRLFADPPLTLHALVHETALHQGIPRSQLTQLAERAELPNVTLQIVPNGQTVHEGLRGSLVVLSFPDADDPDVAFTDTTLGLVAVEDPEQVADARRIIEMVAALALSPRQSLVWICRVLARLSRAEE</sequence>
<keyword evidence="3" id="KW-1185">Reference proteome</keyword>
<dbReference type="InterPro" id="IPR001387">
    <property type="entry name" value="Cro/C1-type_HTH"/>
</dbReference>
<evidence type="ECO:0000313" key="3">
    <source>
        <dbReference type="Proteomes" id="UP000295680"/>
    </source>
</evidence>
<dbReference type="Proteomes" id="UP000295680">
    <property type="component" value="Unassembled WGS sequence"/>
</dbReference>
<dbReference type="RefSeq" id="WP_165960773.1">
    <property type="nucleotide sequence ID" value="NZ_SLWS01000008.1"/>
</dbReference>
<proteinExistence type="predicted"/>
<dbReference type="AlphaFoldDB" id="A0A4R2J7G5"/>
<dbReference type="EMBL" id="SLWS01000008">
    <property type="protein sequence ID" value="TCO55041.1"/>
    <property type="molecule type" value="Genomic_DNA"/>
</dbReference>
<organism evidence="2 3">
    <name type="scientific">Actinocrispum wychmicini</name>
    <dbReference type="NCBI Taxonomy" id="1213861"/>
    <lineage>
        <taxon>Bacteria</taxon>
        <taxon>Bacillati</taxon>
        <taxon>Actinomycetota</taxon>
        <taxon>Actinomycetes</taxon>
        <taxon>Pseudonocardiales</taxon>
        <taxon>Pseudonocardiaceae</taxon>
        <taxon>Actinocrispum</taxon>
    </lineage>
</organism>
<dbReference type="Gene3D" id="1.10.260.40">
    <property type="entry name" value="lambda repressor-like DNA-binding domains"/>
    <property type="match status" value="1"/>
</dbReference>
<comment type="caution">
    <text evidence="2">The sequence shown here is derived from an EMBL/GenBank/DDBJ whole genome shotgun (WGS) entry which is preliminary data.</text>
</comment>
<dbReference type="GO" id="GO:0003677">
    <property type="term" value="F:DNA binding"/>
    <property type="evidence" value="ECO:0007669"/>
    <property type="project" value="InterPro"/>
</dbReference>
<gene>
    <name evidence="2" type="ORF">EV192_108329</name>
</gene>
<dbReference type="Pfam" id="PF19054">
    <property type="entry name" value="DUF5753"/>
    <property type="match status" value="1"/>
</dbReference>
<protein>
    <submittedName>
        <fullName evidence="2">Helix-turn-helix protein</fullName>
    </submittedName>
</protein>
<name>A0A4R2J7G5_9PSEU</name>
<dbReference type="InterPro" id="IPR010982">
    <property type="entry name" value="Lambda_DNA-bd_dom_sf"/>
</dbReference>
<reference evidence="2 3" key="1">
    <citation type="submission" date="2019-03" db="EMBL/GenBank/DDBJ databases">
        <title>Genomic Encyclopedia of Type Strains, Phase IV (KMG-IV): sequencing the most valuable type-strain genomes for metagenomic binning, comparative biology and taxonomic classification.</title>
        <authorList>
            <person name="Goeker M."/>
        </authorList>
    </citation>
    <scope>NUCLEOTIDE SEQUENCE [LARGE SCALE GENOMIC DNA]</scope>
    <source>
        <strain evidence="2 3">DSM 45934</strain>
    </source>
</reference>
<feature type="domain" description="HTH cro/C1-type" evidence="1">
    <location>
        <begin position="18"/>
        <end position="71"/>
    </location>
</feature>
<accession>A0A4R2J7G5</accession>
<dbReference type="InterPro" id="IPR043917">
    <property type="entry name" value="DUF5753"/>
</dbReference>
<dbReference type="PROSITE" id="PS50943">
    <property type="entry name" value="HTH_CROC1"/>
    <property type="match status" value="1"/>
</dbReference>